<feature type="transmembrane region" description="Helical" evidence="2">
    <location>
        <begin position="39"/>
        <end position="55"/>
    </location>
</feature>
<sequence>MKLRNTLLGTTLVVALGVNSVNAGEVVTPPPSGSNGAEKVLIAAVVIGVLAWAFGGSGNGNAASREAPAEDDGKGEILMEF</sequence>
<name>A0A8J7IHS9_9RHOB</name>
<keyword evidence="3" id="KW-0732">Signal</keyword>
<evidence type="ECO:0000313" key="4">
    <source>
        <dbReference type="EMBL" id="MBI1492428.1"/>
    </source>
</evidence>
<reference evidence="4" key="1">
    <citation type="submission" date="2020-10" db="EMBL/GenBank/DDBJ databases">
        <title>Paenihalocynthiibacter styelae gen. nov., sp. nov., isolated from stalked sea squirt Styela clava.</title>
        <authorList>
            <person name="Kim Y.-O."/>
            <person name="Yoon J.-H."/>
        </authorList>
    </citation>
    <scope>NUCLEOTIDE SEQUENCE</scope>
    <source>
        <strain evidence="4">MYP1-1</strain>
    </source>
</reference>
<protein>
    <submittedName>
        <fullName evidence="4">Uncharacterized protein</fullName>
    </submittedName>
</protein>
<feature type="chain" id="PRO_5035254120" evidence="3">
    <location>
        <begin position="24"/>
        <end position="81"/>
    </location>
</feature>
<keyword evidence="2" id="KW-0812">Transmembrane</keyword>
<dbReference type="AlphaFoldDB" id="A0A8J7IHS9"/>
<keyword evidence="5" id="KW-1185">Reference proteome</keyword>
<keyword evidence="2" id="KW-0472">Membrane</keyword>
<evidence type="ECO:0000256" key="1">
    <source>
        <dbReference type="SAM" id="MobiDB-lite"/>
    </source>
</evidence>
<evidence type="ECO:0000256" key="3">
    <source>
        <dbReference type="SAM" id="SignalP"/>
    </source>
</evidence>
<dbReference type="EMBL" id="JADCKQ010000001">
    <property type="protein sequence ID" value="MBI1492428.1"/>
    <property type="molecule type" value="Genomic_DNA"/>
</dbReference>
<feature type="compositionally biased region" description="Basic and acidic residues" evidence="1">
    <location>
        <begin position="67"/>
        <end position="81"/>
    </location>
</feature>
<organism evidence="4 5">
    <name type="scientific">Halocynthiibacter styelae</name>
    <dbReference type="NCBI Taxonomy" id="2761955"/>
    <lineage>
        <taxon>Bacteria</taxon>
        <taxon>Pseudomonadati</taxon>
        <taxon>Pseudomonadota</taxon>
        <taxon>Alphaproteobacteria</taxon>
        <taxon>Rhodobacterales</taxon>
        <taxon>Paracoccaceae</taxon>
        <taxon>Halocynthiibacter</taxon>
    </lineage>
</organism>
<evidence type="ECO:0000256" key="2">
    <source>
        <dbReference type="SAM" id="Phobius"/>
    </source>
</evidence>
<evidence type="ECO:0000313" key="5">
    <source>
        <dbReference type="Proteomes" id="UP000640583"/>
    </source>
</evidence>
<comment type="caution">
    <text evidence="4">The sequence shown here is derived from an EMBL/GenBank/DDBJ whole genome shotgun (WGS) entry which is preliminary data.</text>
</comment>
<feature type="signal peptide" evidence="3">
    <location>
        <begin position="1"/>
        <end position="23"/>
    </location>
</feature>
<dbReference type="Proteomes" id="UP000640583">
    <property type="component" value="Unassembled WGS sequence"/>
</dbReference>
<dbReference type="RefSeq" id="WP_228847346.1">
    <property type="nucleotide sequence ID" value="NZ_JADCKQ010000001.1"/>
</dbReference>
<keyword evidence="2" id="KW-1133">Transmembrane helix</keyword>
<gene>
    <name evidence="4" type="ORF">H1D41_02115</name>
</gene>
<feature type="region of interest" description="Disordered" evidence="1">
    <location>
        <begin position="58"/>
        <end position="81"/>
    </location>
</feature>
<proteinExistence type="predicted"/>
<accession>A0A8J7IHS9</accession>